<feature type="transmembrane region" description="Helical" evidence="1">
    <location>
        <begin position="14"/>
        <end position="35"/>
    </location>
</feature>
<dbReference type="Proteomes" id="UP000184304">
    <property type="component" value="Unassembled WGS sequence"/>
</dbReference>
<accession>A0A1L9N5J8</accession>
<keyword evidence="1" id="KW-0472">Membrane</keyword>
<keyword evidence="1" id="KW-1133">Transmembrane helix</keyword>
<dbReference type="EMBL" id="KV878203">
    <property type="protein sequence ID" value="OJI84593.1"/>
    <property type="molecule type" value="Genomic_DNA"/>
</dbReference>
<name>A0A1L9N5J8_ASPTC</name>
<gene>
    <name evidence="2" type="ORF">ASPTUDRAFT_43674</name>
</gene>
<reference evidence="3" key="1">
    <citation type="journal article" date="2017" name="Genome Biol.">
        <title>Comparative genomics reveals high biological diversity and specific adaptations in the industrially and medically important fungal genus Aspergillus.</title>
        <authorList>
            <person name="de Vries R.P."/>
            <person name="Riley R."/>
            <person name="Wiebenga A."/>
            <person name="Aguilar-Osorio G."/>
            <person name="Amillis S."/>
            <person name="Uchima C.A."/>
            <person name="Anderluh G."/>
            <person name="Asadollahi M."/>
            <person name="Askin M."/>
            <person name="Barry K."/>
            <person name="Battaglia E."/>
            <person name="Bayram O."/>
            <person name="Benocci T."/>
            <person name="Braus-Stromeyer S.A."/>
            <person name="Caldana C."/>
            <person name="Canovas D."/>
            <person name="Cerqueira G.C."/>
            <person name="Chen F."/>
            <person name="Chen W."/>
            <person name="Choi C."/>
            <person name="Clum A."/>
            <person name="Dos Santos R.A."/>
            <person name="Damasio A.R."/>
            <person name="Diallinas G."/>
            <person name="Emri T."/>
            <person name="Fekete E."/>
            <person name="Flipphi M."/>
            <person name="Freyberg S."/>
            <person name="Gallo A."/>
            <person name="Gournas C."/>
            <person name="Habgood R."/>
            <person name="Hainaut M."/>
            <person name="Harispe M.L."/>
            <person name="Henrissat B."/>
            <person name="Hilden K.S."/>
            <person name="Hope R."/>
            <person name="Hossain A."/>
            <person name="Karabika E."/>
            <person name="Karaffa L."/>
            <person name="Karanyi Z."/>
            <person name="Krasevec N."/>
            <person name="Kuo A."/>
            <person name="Kusch H."/>
            <person name="LaButti K."/>
            <person name="Lagendijk E.L."/>
            <person name="Lapidus A."/>
            <person name="Levasseur A."/>
            <person name="Lindquist E."/>
            <person name="Lipzen A."/>
            <person name="Logrieco A.F."/>
            <person name="MacCabe A."/>
            <person name="Maekelae M.R."/>
            <person name="Malavazi I."/>
            <person name="Melin P."/>
            <person name="Meyer V."/>
            <person name="Mielnichuk N."/>
            <person name="Miskei M."/>
            <person name="Molnar A.P."/>
            <person name="Mule G."/>
            <person name="Ngan C.Y."/>
            <person name="Orejas M."/>
            <person name="Orosz E."/>
            <person name="Ouedraogo J.P."/>
            <person name="Overkamp K.M."/>
            <person name="Park H.-S."/>
            <person name="Perrone G."/>
            <person name="Piumi F."/>
            <person name="Punt P.J."/>
            <person name="Ram A.F."/>
            <person name="Ramon A."/>
            <person name="Rauscher S."/>
            <person name="Record E."/>
            <person name="Riano-Pachon D.M."/>
            <person name="Robert V."/>
            <person name="Roehrig J."/>
            <person name="Ruller R."/>
            <person name="Salamov A."/>
            <person name="Salih N.S."/>
            <person name="Samson R.A."/>
            <person name="Sandor E."/>
            <person name="Sanguinetti M."/>
            <person name="Schuetze T."/>
            <person name="Sepcic K."/>
            <person name="Shelest E."/>
            <person name="Sherlock G."/>
            <person name="Sophianopoulou V."/>
            <person name="Squina F.M."/>
            <person name="Sun H."/>
            <person name="Susca A."/>
            <person name="Todd R.B."/>
            <person name="Tsang A."/>
            <person name="Unkles S.E."/>
            <person name="van de Wiele N."/>
            <person name="van Rossen-Uffink D."/>
            <person name="Oliveira J.V."/>
            <person name="Vesth T.C."/>
            <person name="Visser J."/>
            <person name="Yu J.-H."/>
            <person name="Zhou M."/>
            <person name="Andersen M.R."/>
            <person name="Archer D.B."/>
            <person name="Baker S.E."/>
            <person name="Benoit I."/>
            <person name="Brakhage A.A."/>
            <person name="Braus G.H."/>
            <person name="Fischer R."/>
            <person name="Frisvad J.C."/>
            <person name="Goldman G.H."/>
            <person name="Houbraken J."/>
            <person name="Oakley B."/>
            <person name="Pocsi I."/>
            <person name="Scazzocchio C."/>
            <person name="Seiboth B."/>
            <person name="vanKuyk P.A."/>
            <person name="Wortman J."/>
            <person name="Dyer P.S."/>
            <person name="Grigoriev I.V."/>
        </authorList>
    </citation>
    <scope>NUCLEOTIDE SEQUENCE [LARGE SCALE GENOMIC DNA]</scope>
    <source>
        <strain evidence="3">CBS 134.48</strain>
    </source>
</reference>
<sequence length="60" mass="6656">MCARNTPYLRKTKLVASLTNVSPILFLSISTDWIFSKLHFGPAKPNQACLVFSAQSFVPV</sequence>
<keyword evidence="3" id="KW-1185">Reference proteome</keyword>
<protein>
    <submittedName>
        <fullName evidence="2">Uncharacterized protein</fullName>
    </submittedName>
</protein>
<keyword evidence="1" id="KW-0812">Transmembrane</keyword>
<dbReference type="AlphaFoldDB" id="A0A1L9N5J8"/>
<proteinExistence type="predicted"/>
<evidence type="ECO:0000313" key="3">
    <source>
        <dbReference type="Proteomes" id="UP000184304"/>
    </source>
</evidence>
<feature type="non-terminal residue" evidence="2">
    <location>
        <position position="60"/>
    </location>
</feature>
<dbReference type="VEuPathDB" id="FungiDB:ASPTUDRAFT_43674"/>
<evidence type="ECO:0000313" key="2">
    <source>
        <dbReference type="EMBL" id="OJI84593.1"/>
    </source>
</evidence>
<organism evidence="2 3">
    <name type="scientific">Aspergillus tubingensis (strain CBS 134.48)</name>
    <dbReference type="NCBI Taxonomy" id="767770"/>
    <lineage>
        <taxon>Eukaryota</taxon>
        <taxon>Fungi</taxon>
        <taxon>Dikarya</taxon>
        <taxon>Ascomycota</taxon>
        <taxon>Pezizomycotina</taxon>
        <taxon>Eurotiomycetes</taxon>
        <taxon>Eurotiomycetidae</taxon>
        <taxon>Eurotiales</taxon>
        <taxon>Aspergillaceae</taxon>
        <taxon>Aspergillus</taxon>
        <taxon>Aspergillus subgen. Circumdati</taxon>
    </lineage>
</organism>
<evidence type="ECO:0000256" key="1">
    <source>
        <dbReference type="SAM" id="Phobius"/>
    </source>
</evidence>